<keyword evidence="1" id="KW-1133">Transmembrane helix</keyword>
<dbReference type="HOGENOM" id="CLU_400479_0_0_11"/>
<evidence type="ECO:0000256" key="1">
    <source>
        <dbReference type="SAM" id="Phobius"/>
    </source>
</evidence>
<protein>
    <submittedName>
        <fullName evidence="2">Uncharacterized protein</fullName>
    </submittedName>
</protein>
<dbReference type="Proteomes" id="UP000000485">
    <property type="component" value="Chromosome"/>
</dbReference>
<keyword evidence="3" id="KW-1185">Reference proteome</keyword>
<feature type="transmembrane region" description="Helical" evidence="1">
    <location>
        <begin position="616"/>
        <end position="644"/>
    </location>
</feature>
<feature type="transmembrane region" description="Helical" evidence="1">
    <location>
        <begin position="656"/>
        <end position="679"/>
    </location>
</feature>
<dbReference type="KEGG" id="cga:Celgi_3177"/>
<keyword evidence="1" id="KW-0812">Transmembrane</keyword>
<feature type="transmembrane region" description="Helical" evidence="1">
    <location>
        <begin position="572"/>
        <end position="595"/>
    </location>
</feature>
<feature type="transmembrane region" description="Helical" evidence="1">
    <location>
        <begin position="334"/>
        <end position="357"/>
    </location>
</feature>
<dbReference type="AlphaFoldDB" id="F7ZZB9"/>
<organism evidence="2 3">
    <name type="scientific">Cellulomonas gilvus (strain ATCC 13127 / NRRL B-14078)</name>
    <name type="common">Cellvibrio gilvus</name>
    <dbReference type="NCBI Taxonomy" id="593907"/>
    <lineage>
        <taxon>Bacteria</taxon>
        <taxon>Bacillati</taxon>
        <taxon>Actinomycetota</taxon>
        <taxon>Actinomycetes</taxon>
        <taxon>Micrococcales</taxon>
        <taxon>Cellulomonadaceae</taxon>
        <taxon>Cellulomonas</taxon>
    </lineage>
</organism>
<feature type="transmembrane region" description="Helical" evidence="1">
    <location>
        <begin position="231"/>
        <end position="256"/>
    </location>
</feature>
<gene>
    <name evidence="2" type="ordered locus">Celgi_3177</name>
</gene>
<evidence type="ECO:0000313" key="3">
    <source>
        <dbReference type="Proteomes" id="UP000000485"/>
    </source>
</evidence>
<sequence>MLGMRLRGTAGRRERWMVAAVVLICTVAIGIGCAVMSALGQAQARNDRMVPGVTFDATGTAWGISWSAYSGRSVRSLVVGSDLATAHGDPVTLGDGESLVSRSLQRAITKDPSLAGRVPGVIVGVLPDSALVVPTGLEAITVDASASLPYMGKGWGRPGTDRPDSISDGATLVTVALLALLPAVGGLVGAGLTLARRVASQVARLSLVGAPASVIRGVVAGSIARAAGPPAVLGASGAGLAVAWGGPAGVWGVAFFGPATAATIATTVGIATLVVAALLGGALVATRPDPRPSALSIRQPDRRSPRMLAVGVVGLVLLVCVQVSRTIASANSGWITFWQLALVVGAVMLLLGAPALSARVLVGLSARVPSHAEPKVLLPVRRLAHRPTNVMVRVAATSVLLTVVAVAGAVAAILAQGAPPSSGAVWASSSFHVDAEDAGELGRVAGKDGVLALQNDGRRQVIGTCAALSAVYGAIVTADGVPCEDGRSYRTEEIGVVDGDGPTVPIAIDEPADAVVTEDPATAHVARGTWNVYMFSVVVDLDSWESEVLRFAPVTDFTFPGGDSRLIVVLPALRHLVATLVVLGLASATGSLLLFGDGDSRELRALGASLRSRRAIGVSAAVFGSAVASTIGAVVALTVAATYLSLNPEPVSDVGTAWIVIAVAIGVTALAGAGAAIGFTRSAERAV</sequence>
<evidence type="ECO:0000313" key="2">
    <source>
        <dbReference type="EMBL" id="AEI13666.1"/>
    </source>
</evidence>
<reference evidence="3" key="1">
    <citation type="submission" date="2011-04" db="EMBL/GenBank/DDBJ databases">
        <title>Complete sequence of Cellvibrio gilvus ATCC 13127.</title>
        <authorList>
            <person name="Lucas S."/>
            <person name="Han J."/>
            <person name="Lapidus A."/>
            <person name="Cheng J.-F."/>
            <person name="Goodwin L."/>
            <person name="Pitluck S."/>
            <person name="Peters L."/>
            <person name="Munk A."/>
            <person name="Detter J.C."/>
            <person name="Han C."/>
            <person name="Tapia R."/>
            <person name="Land M."/>
            <person name="Hauser L."/>
            <person name="Kyrpides N."/>
            <person name="Ivanova N."/>
            <person name="Ovchinnikova G."/>
            <person name="Pagani I."/>
            <person name="Mead D."/>
            <person name="Brumm P."/>
            <person name="Woyke T."/>
        </authorList>
    </citation>
    <scope>NUCLEOTIDE SEQUENCE [LARGE SCALE GENOMIC DNA]</scope>
    <source>
        <strain evidence="3">ATCC 13127 / NRRL B-14078</strain>
    </source>
</reference>
<proteinExistence type="predicted"/>
<feature type="transmembrane region" description="Helical" evidence="1">
    <location>
        <begin position="307"/>
        <end position="328"/>
    </location>
</feature>
<feature type="transmembrane region" description="Helical" evidence="1">
    <location>
        <begin position="390"/>
        <end position="415"/>
    </location>
</feature>
<dbReference type="STRING" id="593907.Celgi_3177"/>
<keyword evidence="1" id="KW-0472">Membrane</keyword>
<feature type="transmembrane region" description="Helical" evidence="1">
    <location>
        <begin position="172"/>
        <end position="195"/>
    </location>
</feature>
<name>F7ZZB9_CELGA</name>
<dbReference type="EMBL" id="CP002665">
    <property type="protein sequence ID" value="AEI13666.1"/>
    <property type="molecule type" value="Genomic_DNA"/>
</dbReference>
<feature type="transmembrane region" description="Helical" evidence="1">
    <location>
        <begin position="16"/>
        <end position="39"/>
    </location>
</feature>
<accession>F7ZZB9</accession>
<feature type="transmembrane region" description="Helical" evidence="1">
    <location>
        <begin position="262"/>
        <end position="286"/>
    </location>
</feature>
<dbReference type="PROSITE" id="PS51257">
    <property type="entry name" value="PROKAR_LIPOPROTEIN"/>
    <property type="match status" value="1"/>
</dbReference>